<evidence type="ECO:0000313" key="4">
    <source>
        <dbReference type="Proteomes" id="UP000176915"/>
    </source>
</evidence>
<dbReference type="Gene3D" id="1.10.150.20">
    <property type="entry name" value="5' to 3' exonuclease, C-terminal subdomain"/>
    <property type="match status" value="1"/>
</dbReference>
<dbReference type="GO" id="GO:0005829">
    <property type="term" value="C:cytosol"/>
    <property type="evidence" value="ECO:0007669"/>
    <property type="project" value="TreeGrafter"/>
</dbReference>
<evidence type="ECO:0000259" key="2">
    <source>
        <dbReference type="PROSITE" id="PS50173"/>
    </source>
</evidence>
<dbReference type="CDD" id="cd03586">
    <property type="entry name" value="PolY_Pol_IV_kappa"/>
    <property type="match status" value="1"/>
</dbReference>
<dbReference type="InterPro" id="IPR043128">
    <property type="entry name" value="Rev_trsase/Diguanyl_cyclase"/>
</dbReference>
<dbReference type="SUPFAM" id="SSF100879">
    <property type="entry name" value="Lesion bypass DNA polymerase (Y-family), little finger domain"/>
    <property type="match status" value="1"/>
</dbReference>
<dbReference type="GO" id="GO:0042276">
    <property type="term" value="P:error-prone translesion synthesis"/>
    <property type="evidence" value="ECO:0007669"/>
    <property type="project" value="TreeGrafter"/>
</dbReference>
<gene>
    <name evidence="3" type="ORF">A3H09_01635</name>
</gene>
<dbReference type="InterPro" id="IPR001126">
    <property type="entry name" value="UmuC"/>
</dbReference>
<reference evidence="3 4" key="1">
    <citation type="journal article" date="2016" name="Nat. Commun.">
        <title>Thousands of microbial genomes shed light on interconnected biogeochemical processes in an aquifer system.</title>
        <authorList>
            <person name="Anantharaman K."/>
            <person name="Brown C.T."/>
            <person name="Hug L.A."/>
            <person name="Sharon I."/>
            <person name="Castelle C.J."/>
            <person name="Probst A.J."/>
            <person name="Thomas B.C."/>
            <person name="Singh A."/>
            <person name="Wilkins M.J."/>
            <person name="Karaoz U."/>
            <person name="Brodie E.L."/>
            <person name="Williams K.H."/>
            <person name="Hubbard S.S."/>
            <person name="Banfield J.F."/>
        </authorList>
    </citation>
    <scope>NUCLEOTIDE SEQUENCE [LARGE SCALE GENOMIC DNA]</scope>
</reference>
<evidence type="ECO:0000313" key="3">
    <source>
        <dbReference type="EMBL" id="OGF31270.1"/>
    </source>
</evidence>
<dbReference type="InterPro" id="IPR036775">
    <property type="entry name" value="DNA_pol_Y-fam_lit_finger_sf"/>
</dbReference>
<dbReference type="Proteomes" id="UP000176915">
    <property type="component" value="Unassembled WGS sequence"/>
</dbReference>
<feature type="domain" description="UmuC" evidence="2">
    <location>
        <begin position="6"/>
        <end position="202"/>
    </location>
</feature>
<dbReference type="SUPFAM" id="SSF56672">
    <property type="entry name" value="DNA/RNA polymerases"/>
    <property type="match status" value="1"/>
</dbReference>
<dbReference type="EMBL" id="MFFY01000021">
    <property type="protein sequence ID" value="OGF31270.1"/>
    <property type="molecule type" value="Genomic_DNA"/>
</dbReference>
<dbReference type="GO" id="GO:0003887">
    <property type="term" value="F:DNA-directed DNA polymerase activity"/>
    <property type="evidence" value="ECO:0007669"/>
    <property type="project" value="InterPro"/>
</dbReference>
<dbReference type="PROSITE" id="PS50173">
    <property type="entry name" value="UMUC"/>
    <property type="match status" value="1"/>
</dbReference>
<name>A0A1F5SX44_9BACT</name>
<dbReference type="GO" id="GO:0009432">
    <property type="term" value="P:SOS response"/>
    <property type="evidence" value="ECO:0007669"/>
    <property type="project" value="TreeGrafter"/>
</dbReference>
<comment type="caution">
    <text evidence="3">The sequence shown here is derived from an EMBL/GenBank/DDBJ whole genome shotgun (WGS) entry which is preliminary data.</text>
</comment>
<dbReference type="Gene3D" id="3.30.1490.100">
    <property type="entry name" value="DNA polymerase, Y-family, little finger domain"/>
    <property type="match status" value="1"/>
</dbReference>
<comment type="similarity">
    <text evidence="1">Belongs to the DNA polymerase type-Y family.</text>
</comment>
<dbReference type="InterPro" id="IPR017961">
    <property type="entry name" value="DNA_pol_Y-fam_little_finger"/>
</dbReference>
<dbReference type="Gene3D" id="3.30.70.270">
    <property type="match status" value="1"/>
</dbReference>
<dbReference type="InterPro" id="IPR022880">
    <property type="entry name" value="DNApol_IV"/>
</dbReference>
<dbReference type="Pfam" id="PF00817">
    <property type="entry name" value="IMS"/>
    <property type="match status" value="1"/>
</dbReference>
<dbReference type="GO" id="GO:0003684">
    <property type="term" value="F:damaged DNA binding"/>
    <property type="evidence" value="ECO:0007669"/>
    <property type="project" value="InterPro"/>
</dbReference>
<proteinExistence type="inferred from homology"/>
<protein>
    <recommendedName>
        <fullName evidence="2">UmuC domain-containing protein</fullName>
    </recommendedName>
</protein>
<dbReference type="AlphaFoldDB" id="A0A1F5SX44"/>
<dbReference type="InterPro" id="IPR050116">
    <property type="entry name" value="DNA_polymerase-Y"/>
</dbReference>
<dbReference type="GO" id="GO:0006281">
    <property type="term" value="P:DNA repair"/>
    <property type="evidence" value="ECO:0007669"/>
    <property type="project" value="InterPro"/>
</dbReference>
<dbReference type="Gene3D" id="3.40.1170.60">
    <property type="match status" value="1"/>
</dbReference>
<dbReference type="Pfam" id="PF11799">
    <property type="entry name" value="IMS_C"/>
    <property type="match status" value="1"/>
</dbReference>
<dbReference type="PANTHER" id="PTHR11076:SF33">
    <property type="entry name" value="DNA POLYMERASE KAPPA"/>
    <property type="match status" value="1"/>
</dbReference>
<accession>A0A1F5SX44</accession>
<sequence length="417" mass="45826">MSNKIILHLDMNSYFASVEQQANPFLRGKAVGVCAYLSPGGCVIASSREAKSKGIKTGCTAAEALKLDPAVVLVENEPAKYRSTTEKIFKILGQYTDRLEPYSIDEAFLDLTDQPSLKLQPGRRANWAKSIKQAEKIGLELAGRIKNEVGEWLSASVGISWTKFLAKFASDIGPKGGLFLITPSNLEDCLKGRELIDAWGIGQGMAVRLAGFGVNNLLELKNSDKNKIRRVLGRYGYYLWANVNGLEIGAVSSGARAPKSVGHSYCLPRKTADLKYLTAVMYKLCEKTGRRLRGLDREAGSMNVGWSYAREGGYFRSFKTKEKMFTTAEIYRQAGGLLENHPPVLPVRMLAVSVGALAPVSAQMSLFENNLSVKELSRALDRINDKYGEYTVVKGAMFGLENQAKDRIGFRKSVGIN</sequence>
<evidence type="ECO:0000256" key="1">
    <source>
        <dbReference type="ARBA" id="ARBA00010945"/>
    </source>
</evidence>
<organism evidence="3 4">
    <name type="scientific">Candidatus Falkowbacteria bacterium RIFCSPLOWO2_12_FULL_45_13</name>
    <dbReference type="NCBI Taxonomy" id="1797991"/>
    <lineage>
        <taxon>Bacteria</taxon>
        <taxon>Candidatus Falkowiibacteriota</taxon>
    </lineage>
</organism>
<dbReference type="InterPro" id="IPR043502">
    <property type="entry name" value="DNA/RNA_pol_sf"/>
</dbReference>
<dbReference type="PANTHER" id="PTHR11076">
    <property type="entry name" value="DNA REPAIR POLYMERASE UMUC / TRANSFERASE FAMILY MEMBER"/>
    <property type="match status" value="1"/>
</dbReference>